<protein>
    <recommendedName>
        <fullName evidence="4">Phosphatidylethanolamine-binding protein</fullName>
    </recommendedName>
</protein>
<dbReference type="InterPro" id="IPR035810">
    <property type="entry name" value="PEBP_euk"/>
</dbReference>
<accession>A0A9P0ABV5</accession>
<comment type="similarity">
    <text evidence="1">Belongs to the phosphatidylethanolamine-binding protein family.</text>
</comment>
<dbReference type="InterPro" id="IPR001858">
    <property type="entry name" value="Phosphatidylethanolamine-bd_CS"/>
</dbReference>
<dbReference type="KEGG" id="btab:109040236"/>
<proteinExistence type="inferred from homology"/>
<gene>
    <name evidence="2" type="ORF">BEMITA_LOCUS6523</name>
</gene>
<reference evidence="2" key="1">
    <citation type="submission" date="2021-12" db="EMBL/GenBank/DDBJ databases">
        <authorList>
            <person name="King R."/>
        </authorList>
    </citation>
    <scope>NUCLEOTIDE SEQUENCE</scope>
</reference>
<evidence type="ECO:0000313" key="3">
    <source>
        <dbReference type="Proteomes" id="UP001152759"/>
    </source>
</evidence>
<evidence type="ECO:0000313" key="2">
    <source>
        <dbReference type="EMBL" id="CAH0387519.1"/>
    </source>
</evidence>
<dbReference type="SUPFAM" id="SSF49777">
    <property type="entry name" value="PEBP-like"/>
    <property type="match status" value="1"/>
</dbReference>
<dbReference type="PROSITE" id="PS01220">
    <property type="entry name" value="PBP"/>
    <property type="match status" value="1"/>
</dbReference>
<name>A0A9P0ABV5_BEMTA</name>
<evidence type="ECO:0000256" key="1">
    <source>
        <dbReference type="ARBA" id="ARBA00007091"/>
    </source>
</evidence>
<dbReference type="InterPro" id="IPR008914">
    <property type="entry name" value="PEBP"/>
</dbReference>
<dbReference type="Proteomes" id="UP001152759">
    <property type="component" value="Chromosome 3"/>
</dbReference>
<sequence>MGVSIKDSQRGNEIKHPFKKISFFNEAYFITAITFFCYCIKESASEVKLDSMKIKNALNESGIVPDVIDVFPKNALQIEYYNKGYNKQVAFGNYLSRWNTFEEPVNVSYPTEPNAYYALIMTDPDCPSREKPTHREWQHWVLVNIPGANWTQGFRLTEYIGILREYEFAVHRYVFLLYKQPGKLKFTERILDIRPVEEWRCKFSTRNFAKKYKFGDPVAVNFFMSDLGGS</sequence>
<keyword evidence="3" id="KW-1185">Reference proteome</keyword>
<dbReference type="Pfam" id="PF01161">
    <property type="entry name" value="PBP"/>
    <property type="match status" value="1"/>
</dbReference>
<dbReference type="EMBL" id="OU963864">
    <property type="protein sequence ID" value="CAH0387519.1"/>
    <property type="molecule type" value="Genomic_DNA"/>
</dbReference>
<dbReference type="AlphaFoldDB" id="A0A9P0ABV5"/>
<dbReference type="InterPro" id="IPR036610">
    <property type="entry name" value="PEBP-like_sf"/>
</dbReference>
<dbReference type="CDD" id="cd00866">
    <property type="entry name" value="PEBP_euk"/>
    <property type="match status" value="1"/>
</dbReference>
<evidence type="ECO:0008006" key="4">
    <source>
        <dbReference type="Google" id="ProtNLM"/>
    </source>
</evidence>
<dbReference type="PANTHER" id="PTHR11362:SF82">
    <property type="entry name" value="PHOSPHATIDYLETHANOLAMINE-BINDING PROTEIN 4"/>
    <property type="match status" value="1"/>
</dbReference>
<dbReference type="Gene3D" id="3.90.280.10">
    <property type="entry name" value="PEBP-like"/>
    <property type="match status" value="1"/>
</dbReference>
<dbReference type="PANTHER" id="PTHR11362">
    <property type="entry name" value="PHOSPHATIDYLETHANOLAMINE-BINDING PROTEIN"/>
    <property type="match status" value="1"/>
</dbReference>
<organism evidence="2 3">
    <name type="scientific">Bemisia tabaci</name>
    <name type="common">Sweetpotato whitefly</name>
    <name type="synonym">Aleurodes tabaci</name>
    <dbReference type="NCBI Taxonomy" id="7038"/>
    <lineage>
        <taxon>Eukaryota</taxon>
        <taxon>Metazoa</taxon>
        <taxon>Ecdysozoa</taxon>
        <taxon>Arthropoda</taxon>
        <taxon>Hexapoda</taxon>
        <taxon>Insecta</taxon>
        <taxon>Pterygota</taxon>
        <taxon>Neoptera</taxon>
        <taxon>Paraneoptera</taxon>
        <taxon>Hemiptera</taxon>
        <taxon>Sternorrhyncha</taxon>
        <taxon>Aleyrodoidea</taxon>
        <taxon>Aleyrodidae</taxon>
        <taxon>Aleyrodinae</taxon>
        <taxon>Bemisia</taxon>
    </lineage>
</organism>